<dbReference type="HOGENOM" id="CLU_2267724_0_0_1"/>
<evidence type="ECO:0000313" key="3">
    <source>
        <dbReference type="Proteomes" id="UP000002051"/>
    </source>
</evidence>
<proteinExistence type="predicted"/>
<reference evidence="2" key="3">
    <citation type="submission" date="2015-04" db="UniProtKB">
        <authorList>
            <consortium name="EnsemblPlants"/>
        </authorList>
    </citation>
    <scope>IDENTIFICATION</scope>
    <source>
        <strain evidence="2">cv. Jemalong A17</strain>
    </source>
</reference>
<gene>
    <name evidence="1" type="ordered locus">MTR_2g007040</name>
</gene>
<evidence type="ECO:0000313" key="2">
    <source>
        <dbReference type="EnsemblPlants" id="AES63284"/>
    </source>
</evidence>
<dbReference type="PaxDb" id="3880-AES63284"/>
<organism evidence="1 3">
    <name type="scientific">Medicago truncatula</name>
    <name type="common">Barrel medic</name>
    <name type="synonym">Medicago tribuloides</name>
    <dbReference type="NCBI Taxonomy" id="3880"/>
    <lineage>
        <taxon>Eukaryota</taxon>
        <taxon>Viridiplantae</taxon>
        <taxon>Streptophyta</taxon>
        <taxon>Embryophyta</taxon>
        <taxon>Tracheophyta</taxon>
        <taxon>Spermatophyta</taxon>
        <taxon>Magnoliopsida</taxon>
        <taxon>eudicotyledons</taxon>
        <taxon>Gunneridae</taxon>
        <taxon>Pentapetalae</taxon>
        <taxon>rosids</taxon>
        <taxon>fabids</taxon>
        <taxon>Fabales</taxon>
        <taxon>Fabaceae</taxon>
        <taxon>Papilionoideae</taxon>
        <taxon>50 kb inversion clade</taxon>
        <taxon>NPAAA clade</taxon>
        <taxon>Hologalegina</taxon>
        <taxon>IRL clade</taxon>
        <taxon>Trifolieae</taxon>
        <taxon>Medicago</taxon>
    </lineage>
</organism>
<sequence length="103" mass="11573">MEEGKRFKSMIWGQKLIINHHSFTIRNMTICQIPNKNAKNRVILGACVICEGQTPVFPKAFPAIPKLDFRWVSLALPLGNLSGVQGPVKDSRQTCIFLVMFGE</sequence>
<dbReference type="EnsemblPlants" id="AES63284">
    <property type="protein sequence ID" value="AES63284"/>
    <property type="gene ID" value="MTR_2g007040"/>
</dbReference>
<accession>G7IPH4</accession>
<reference evidence="1 3" key="1">
    <citation type="journal article" date="2011" name="Nature">
        <title>The Medicago genome provides insight into the evolution of rhizobial symbioses.</title>
        <authorList>
            <person name="Young N.D."/>
            <person name="Debelle F."/>
            <person name="Oldroyd G.E."/>
            <person name="Geurts R."/>
            <person name="Cannon S.B."/>
            <person name="Udvardi M.K."/>
            <person name="Benedito V.A."/>
            <person name="Mayer K.F."/>
            <person name="Gouzy J."/>
            <person name="Schoof H."/>
            <person name="Van de Peer Y."/>
            <person name="Proost S."/>
            <person name="Cook D.R."/>
            <person name="Meyers B.C."/>
            <person name="Spannagl M."/>
            <person name="Cheung F."/>
            <person name="De Mita S."/>
            <person name="Krishnakumar V."/>
            <person name="Gundlach H."/>
            <person name="Zhou S."/>
            <person name="Mudge J."/>
            <person name="Bharti A.K."/>
            <person name="Murray J.D."/>
            <person name="Naoumkina M.A."/>
            <person name="Rosen B."/>
            <person name="Silverstein K.A."/>
            <person name="Tang H."/>
            <person name="Rombauts S."/>
            <person name="Zhao P.X."/>
            <person name="Zhou P."/>
            <person name="Barbe V."/>
            <person name="Bardou P."/>
            <person name="Bechner M."/>
            <person name="Bellec A."/>
            <person name="Berger A."/>
            <person name="Berges H."/>
            <person name="Bidwell S."/>
            <person name="Bisseling T."/>
            <person name="Choisne N."/>
            <person name="Couloux A."/>
            <person name="Denny R."/>
            <person name="Deshpande S."/>
            <person name="Dai X."/>
            <person name="Doyle J.J."/>
            <person name="Dudez A.M."/>
            <person name="Farmer A.D."/>
            <person name="Fouteau S."/>
            <person name="Franken C."/>
            <person name="Gibelin C."/>
            <person name="Gish J."/>
            <person name="Goldstein S."/>
            <person name="Gonzalez A.J."/>
            <person name="Green P.J."/>
            <person name="Hallab A."/>
            <person name="Hartog M."/>
            <person name="Hua A."/>
            <person name="Humphray S.J."/>
            <person name="Jeong D.H."/>
            <person name="Jing Y."/>
            <person name="Jocker A."/>
            <person name="Kenton S.M."/>
            <person name="Kim D.J."/>
            <person name="Klee K."/>
            <person name="Lai H."/>
            <person name="Lang C."/>
            <person name="Lin S."/>
            <person name="Macmil S.L."/>
            <person name="Magdelenat G."/>
            <person name="Matthews L."/>
            <person name="McCorrison J."/>
            <person name="Monaghan E.L."/>
            <person name="Mun J.H."/>
            <person name="Najar F.Z."/>
            <person name="Nicholson C."/>
            <person name="Noirot C."/>
            <person name="O'Bleness M."/>
            <person name="Paule C.R."/>
            <person name="Poulain J."/>
            <person name="Prion F."/>
            <person name="Qin B."/>
            <person name="Qu C."/>
            <person name="Retzel E.F."/>
            <person name="Riddle C."/>
            <person name="Sallet E."/>
            <person name="Samain S."/>
            <person name="Samson N."/>
            <person name="Sanders I."/>
            <person name="Saurat O."/>
            <person name="Scarpelli C."/>
            <person name="Schiex T."/>
            <person name="Segurens B."/>
            <person name="Severin A.J."/>
            <person name="Sherrier D.J."/>
            <person name="Shi R."/>
            <person name="Sims S."/>
            <person name="Singer S.R."/>
            <person name="Sinharoy S."/>
            <person name="Sterck L."/>
            <person name="Viollet A."/>
            <person name="Wang B.B."/>
            <person name="Wang K."/>
            <person name="Wang M."/>
            <person name="Wang X."/>
            <person name="Warfsmann J."/>
            <person name="Weissenbach J."/>
            <person name="White D.D."/>
            <person name="White J.D."/>
            <person name="Wiley G.B."/>
            <person name="Wincker P."/>
            <person name="Xing Y."/>
            <person name="Yang L."/>
            <person name="Yao Z."/>
            <person name="Ying F."/>
            <person name="Zhai J."/>
            <person name="Zhou L."/>
            <person name="Zuber A."/>
            <person name="Denarie J."/>
            <person name="Dixon R.A."/>
            <person name="May G.D."/>
            <person name="Schwartz D.C."/>
            <person name="Rogers J."/>
            <person name="Quetier F."/>
            <person name="Town C.D."/>
            <person name="Roe B.A."/>
        </authorList>
    </citation>
    <scope>NUCLEOTIDE SEQUENCE [LARGE SCALE GENOMIC DNA]</scope>
    <source>
        <strain evidence="1">A17</strain>
        <strain evidence="2 3">cv. Jemalong A17</strain>
    </source>
</reference>
<name>G7IPH4_MEDTR</name>
<dbReference type="EMBL" id="CM001218">
    <property type="protein sequence ID" value="AES63284.1"/>
    <property type="molecule type" value="Genomic_DNA"/>
</dbReference>
<evidence type="ECO:0000313" key="1">
    <source>
        <dbReference type="EMBL" id="AES63284.1"/>
    </source>
</evidence>
<reference evidence="1 3" key="2">
    <citation type="journal article" date="2014" name="BMC Genomics">
        <title>An improved genome release (version Mt4.0) for the model legume Medicago truncatula.</title>
        <authorList>
            <person name="Tang H."/>
            <person name="Krishnakumar V."/>
            <person name="Bidwell S."/>
            <person name="Rosen B."/>
            <person name="Chan A."/>
            <person name="Zhou S."/>
            <person name="Gentzbittel L."/>
            <person name="Childs K.L."/>
            <person name="Yandell M."/>
            <person name="Gundlach H."/>
            <person name="Mayer K.F."/>
            <person name="Schwartz D.C."/>
            <person name="Town C.D."/>
        </authorList>
    </citation>
    <scope>GENOME REANNOTATION</scope>
    <source>
        <strain evidence="2 3">cv. Jemalong A17</strain>
    </source>
</reference>
<keyword evidence="3" id="KW-1185">Reference proteome</keyword>
<protein>
    <submittedName>
        <fullName evidence="1 2">Uncharacterized protein</fullName>
    </submittedName>
</protein>
<dbReference type="AlphaFoldDB" id="G7IPH4"/>
<dbReference type="Proteomes" id="UP000002051">
    <property type="component" value="Chromosome 2"/>
</dbReference>